<dbReference type="AlphaFoldDB" id="A0A4R0K555"/>
<dbReference type="PROSITE" id="PS00061">
    <property type="entry name" value="ADH_SHORT"/>
    <property type="match status" value="1"/>
</dbReference>
<dbReference type="EMBL" id="SJKD01000001">
    <property type="protein sequence ID" value="TCC53056.1"/>
    <property type="molecule type" value="Genomic_DNA"/>
</dbReference>
<evidence type="ECO:0000313" key="7">
    <source>
        <dbReference type="Proteomes" id="UP000293342"/>
    </source>
</evidence>
<feature type="region of interest" description="Disordered" evidence="5">
    <location>
        <begin position="229"/>
        <end position="248"/>
    </location>
</feature>
<comment type="caution">
    <text evidence="6">The sequence shown here is derived from an EMBL/GenBank/DDBJ whole genome shotgun (WGS) entry which is preliminary data.</text>
</comment>
<dbReference type="GO" id="GO:0016616">
    <property type="term" value="F:oxidoreductase activity, acting on the CH-OH group of donors, NAD or NADP as acceptor"/>
    <property type="evidence" value="ECO:0007669"/>
    <property type="project" value="InterPro"/>
</dbReference>
<dbReference type="SUPFAM" id="SSF51735">
    <property type="entry name" value="NAD(P)-binding Rossmann-fold domains"/>
    <property type="match status" value="1"/>
</dbReference>
<evidence type="ECO:0000256" key="1">
    <source>
        <dbReference type="ARBA" id="ARBA00006484"/>
    </source>
</evidence>
<dbReference type="InterPro" id="IPR002347">
    <property type="entry name" value="SDR_fam"/>
</dbReference>
<dbReference type="InterPro" id="IPR020904">
    <property type="entry name" value="Sc_DH/Rdtase_CS"/>
</dbReference>
<keyword evidence="2" id="KW-0521">NADP</keyword>
<dbReference type="Gene3D" id="3.40.50.720">
    <property type="entry name" value="NAD(P)-binding Rossmann-like Domain"/>
    <property type="match status" value="1"/>
</dbReference>
<dbReference type="CDD" id="cd05324">
    <property type="entry name" value="carb_red_PTCR-like_SDR_c"/>
    <property type="match status" value="1"/>
</dbReference>
<evidence type="ECO:0000313" key="6">
    <source>
        <dbReference type="EMBL" id="TCC53056.1"/>
    </source>
</evidence>
<protein>
    <submittedName>
        <fullName evidence="6">SDR family oxidoreductase</fullName>
    </submittedName>
</protein>
<keyword evidence="3" id="KW-0560">Oxidoreductase</keyword>
<keyword evidence="7" id="KW-1185">Reference proteome</keyword>
<dbReference type="PRINTS" id="PR00081">
    <property type="entry name" value="GDHRDH"/>
</dbReference>
<organism evidence="6 7">
    <name type="scientific">Kribbella capetownensis</name>
    <dbReference type="NCBI Taxonomy" id="1572659"/>
    <lineage>
        <taxon>Bacteria</taxon>
        <taxon>Bacillati</taxon>
        <taxon>Actinomycetota</taxon>
        <taxon>Actinomycetes</taxon>
        <taxon>Propionibacteriales</taxon>
        <taxon>Kribbellaceae</taxon>
        <taxon>Kribbella</taxon>
    </lineage>
</organism>
<sequence>MDTRNEQLQQVALVTGANKGIGLAVAEGLLRLGMTVFLGARDISRGTAAVAALAAQGLDARGVQLDVTDQASIDAAADLIARDAGALDILVNNAGIVVSHARPSETSIEELRRTYETNVFGVVAVTNAVLPLLRRSSSARIVNLTSDLGSLALAAGDEDFPPLLSYNSSKTALNAVTVAYANELRAEGILVNAVSPGSVATDQNGHAGLLTTEQGARLPIRMATLPAGGPTGSAVTAGEDLSEHPLAW</sequence>
<name>A0A4R0K555_9ACTN</name>
<proteinExistence type="inferred from homology"/>
<accession>A0A4R0K555</accession>
<gene>
    <name evidence="6" type="ORF">E0H75_04805</name>
</gene>
<evidence type="ECO:0000256" key="3">
    <source>
        <dbReference type="ARBA" id="ARBA00023002"/>
    </source>
</evidence>
<dbReference type="PRINTS" id="PR00080">
    <property type="entry name" value="SDRFAMILY"/>
</dbReference>
<dbReference type="RefSeq" id="WP_131511782.1">
    <property type="nucleotide sequence ID" value="NZ_SJKD01000001.1"/>
</dbReference>
<dbReference type="PANTHER" id="PTHR43490">
    <property type="entry name" value="(+)-NEOMENTHOL DEHYDROGENASE"/>
    <property type="match status" value="1"/>
</dbReference>
<reference evidence="6 7" key="1">
    <citation type="submission" date="2019-02" db="EMBL/GenBank/DDBJ databases">
        <title>Kribbella capetownensis sp. nov. and Kribbella speibonae sp. nov., isolated from soil.</title>
        <authorList>
            <person name="Curtis S.M."/>
            <person name="Norton I."/>
            <person name="Everest G.J."/>
            <person name="Meyers P.R."/>
        </authorList>
    </citation>
    <scope>NUCLEOTIDE SEQUENCE [LARGE SCALE GENOMIC DNA]</scope>
    <source>
        <strain evidence="6 7">YM53</strain>
    </source>
</reference>
<comment type="similarity">
    <text evidence="1 4">Belongs to the short-chain dehydrogenases/reductases (SDR) family.</text>
</comment>
<dbReference type="Pfam" id="PF00106">
    <property type="entry name" value="adh_short"/>
    <property type="match status" value="1"/>
</dbReference>
<dbReference type="OrthoDB" id="9781117at2"/>
<dbReference type="PANTHER" id="PTHR43490:SF99">
    <property type="entry name" value="SHORT-CHAIN DEHYDROGENASE_REDUCTASE"/>
    <property type="match status" value="1"/>
</dbReference>
<evidence type="ECO:0000256" key="2">
    <source>
        <dbReference type="ARBA" id="ARBA00022857"/>
    </source>
</evidence>
<dbReference type="Proteomes" id="UP000293342">
    <property type="component" value="Unassembled WGS sequence"/>
</dbReference>
<dbReference type="InterPro" id="IPR045313">
    <property type="entry name" value="CBR1-like"/>
</dbReference>
<evidence type="ECO:0000256" key="5">
    <source>
        <dbReference type="SAM" id="MobiDB-lite"/>
    </source>
</evidence>
<evidence type="ECO:0000256" key="4">
    <source>
        <dbReference type="RuleBase" id="RU000363"/>
    </source>
</evidence>
<dbReference type="InterPro" id="IPR036291">
    <property type="entry name" value="NAD(P)-bd_dom_sf"/>
</dbReference>